<evidence type="ECO:0000313" key="5">
    <source>
        <dbReference type="EMBL" id="QNO13429.1"/>
    </source>
</evidence>
<proteinExistence type="inferred from homology"/>
<feature type="binding site" evidence="3">
    <location>
        <position position="192"/>
    </location>
    <ligand>
        <name>a divalent metal cation</name>
        <dbReference type="ChEBI" id="CHEBI:60240"/>
        <label>2</label>
    </ligand>
</feature>
<evidence type="ECO:0000256" key="3">
    <source>
        <dbReference type="PIRSR" id="PIRSR601559-52"/>
    </source>
</evidence>
<dbReference type="AlphaFoldDB" id="A0A7G9W417"/>
<feature type="binding site" evidence="3">
    <location>
        <position position="164"/>
    </location>
    <ligand>
        <name>a divalent metal cation</name>
        <dbReference type="ChEBI" id="CHEBI:60240"/>
        <label>2</label>
    </ligand>
</feature>
<feature type="binding site" evidence="3">
    <location>
        <position position="249"/>
    </location>
    <ligand>
        <name>a divalent metal cation</name>
        <dbReference type="ChEBI" id="CHEBI:60240"/>
        <label>1</label>
    </ligand>
</feature>
<evidence type="ECO:0000256" key="1">
    <source>
        <dbReference type="ARBA" id="ARBA00022723"/>
    </source>
</evidence>
<dbReference type="InterPro" id="IPR001559">
    <property type="entry name" value="Phosphotriesterase"/>
</dbReference>
<dbReference type="GO" id="GO:0016787">
    <property type="term" value="F:hydrolase activity"/>
    <property type="evidence" value="ECO:0007669"/>
    <property type="project" value="UniProtKB-KW"/>
</dbReference>
<dbReference type="RefSeq" id="WP_213167096.1">
    <property type="nucleotide sequence ID" value="NZ_CP058559.1"/>
</dbReference>
<dbReference type="CDD" id="cd00530">
    <property type="entry name" value="PTE"/>
    <property type="match status" value="1"/>
</dbReference>
<evidence type="ECO:0000256" key="4">
    <source>
        <dbReference type="PROSITE-ProRule" id="PRU00679"/>
    </source>
</evidence>
<reference evidence="5 6" key="1">
    <citation type="submission" date="2020-07" db="EMBL/GenBank/DDBJ databases">
        <title>Alkalicella. sp. LB2 genome.</title>
        <authorList>
            <person name="Postec A."/>
            <person name="Quemeneur M."/>
        </authorList>
    </citation>
    <scope>NUCLEOTIDE SEQUENCE [LARGE SCALE GENOMIC DNA]</scope>
    <source>
        <strain evidence="5 6">LB2</strain>
    </source>
</reference>
<dbReference type="SUPFAM" id="SSF51556">
    <property type="entry name" value="Metallo-dependent hydrolases"/>
    <property type="match status" value="1"/>
</dbReference>
<dbReference type="Gene3D" id="3.20.20.140">
    <property type="entry name" value="Metal-dependent hydrolases"/>
    <property type="match status" value="1"/>
</dbReference>
<dbReference type="PANTHER" id="PTHR10819">
    <property type="entry name" value="PHOSPHOTRIESTERASE-RELATED"/>
    <property type="match status" value="1"/>
</dbReference>
<feature type="binding site" evidence="3">
    <location>
        <position position="131"/>
    </location>
    <ligand>
        <name>a divalent metal cation</name>
        <dbReference type="ChEBI" id="CHEBI:60240"/>
        <label>1</label>
    </ligand>
</feature>
<evidence type="ECO:0000256" key="2">
    <source>
        <dbReference type="ARBA" id="ARBA00022801"/>
    </source>
</evidence>
<accession>A0A7G9W417</accession>
<dbReference type="Pfam" id="PF02126">
    <property type="entry name" value="PTE"/>
    <property type="match status" value="1"/>
</dbReference>
<dbReference type="KEGG" id="acae:HYG86_00890"/>
<protein>
    <submittedName>
        <fullName evidence="5">Phosphotriesterase-related protein</fullName>
    </submittedName>
</protein>
<dbReference type="PROSITE" id="PS51347">
    <property type="entry name" value="PHOSPHOTRIESTERASE_2"/>
    <property type="match status" value="1"/>
</dbReference>
<comment type="similarity">
    <text evidence="4">Belongs to the metallo-dependent hydrolases superfamily. Phosphotriesterase family.</text>
</comment>
<keyword evidence="2" id="KW-0378">Hydrolase</keyword>
<dbReference type="PANTHER" id="PTHR10819:SF3">
    <property type="entry name" value="PHOSPHOTRIESTERASE-RELATED PROTEIN"/>
    <property type="match status" value="1"/>
</dbReference>
<comment type="cofactor">
    <cofactor evidence="3">
        <name>a divalent metal cation</name>
        <dbReference type="ChEBI" id="CHEBI:60240"/>
    </cofactor>
    <text evidence="3">Binds 2 divalent metal cations per subunit.</text>
</comment>
<gene>
    <name evidence="5" type="ORF">HYG86_00890</name>
</gene>
<dbReference type="EMBL" id="CP058559">
    <property type="protein sequence ID" value="QNO13429.1"/>
    <property type="molecule type" value="Genomic_DNA"/>
</dbReference>
<feature type="binding site" evidence="3">
    <location>
        <position position="131"/>
    </location>
    <ligand>
        <name>a divalent metal cation</name>
        <dbReference type="ChEBI" id="CHEBI:60240"/>
        <label>2</label>
    </ligand>
</feature>
<feature type="binding site" evidence="3">
    <location>
        <position position="20"/>
    </location>
    <ligand>
        <name>a divalent metal cation</name>
        <dbReference type="ChEBI" id="CHEBI:60240"/>
        <label>1</label>
    </ligand>
</feature>
<dbReference type="GO" id="GO:0008270">
    <property type="term" value="F:zinc ion binding"/>
    <property type="evidence" value="ECO:0007669"/>
    <property type="project" value="InterPro"/>
</dbReference>
<sequence>MITTITGQITNSGKTYIHEHLKINLSGHKKDPDTNFDDLEKVTLELSTLKHDGIETIVDVTNRGMGRDIHAMLQVSETTGLNIIASTGFYKEPFLPDYVYQQSDKELIKLLLEDIEIGIDGTTAKAHVLGEVGTSHNTITPVEERLLKLISQIHCQTGKPIFTHTTLGTMALEQLELLKNWGVDTEKVLVGHLDLSSDLDYHLRVADSGCFLGFDTVGKLNYQPDETRVKIISELIKRGHQDQIVLSQDLTRKSHLKENGGIGYSYLYNNFIPKLIEEGITEQTIEKFLIQNPCKLLNT</sequence>
<comment type="caution">
    <text evidence="4">Lacks conserved residue(s) required for the propagation of feature annotation.</text>
</comment>
<keyword evidence="1 3" id="KW-0479">Metal-binding</keyword>
<feature type="binding site" evidence="3">
    <location>
        <position position="18"/>
    </location>
    <ligand>
        <name>a divalent metal cation</name>
        <dbReference type="ChEBI" id="CHEBI:60240"/>
        <label>1</label>
    </ligand>
</feature>
<name>A0A7G9W417_ALKCA</name>
<dbReference type="Proteomes" id="UP000516160">
    <property type="component" value="Chromosome"/>
</dbReference>
<evidence type="ECO:0000313" key="6">
    <source>
        <dbReference type="Proteomes" id="UP000516160"/>
    </source>
</evidence>
<dbReference type="PIRSF" id="PIRSF016839">
    <property type="entry name" value="PhP"/>
    <property type="match status" value="1"/>
</dbReference>
<dbReference type="InterPro" id="IPR032466">
    <property type="entry name" value="Metal_Hydrolase"/>
</dbReference>
<organism evidence="5 6">
    <name type="scientific">Alkalicella caledoniensis</name>
    <dbReference type="NCBI Taxonomy" id="2731377"/>
    <lineage>
        <taxon>Bacteria</taxon>
        <taxon>Bacillati</taxon>
        <taxon>Bacillota</taxon>
        <taxon>Clostridia</taxon>
        <taxon>Eubacteriales</taxon>
        <taxon>Proteinivoracaceae</taxon>
        <taxon>Alkalicella</taxon>
    </lineage>
</organism>
<keyword evidence="6" id="KW-1185">Reference proteome</keyword>